<evidence type="ECO:0000256" key="11">
    <source>
        <dbReference type="PIRSR" id="PIRSR005096-3"/>
    </source>
</evidence>
<reference evidence="12" key="1">
    <citation type="submission" date="2020-09" db="EMBL/GenBank/DDBJ databases">
        <title>New species isolated from human feces.</title>
        <authorList>
            <person name="Kitahara M."/>
            <person name="Shigeno Y."/>
            <person name="Shime M."/>
            <person name="Matsumoto Y."/>
            <person name="Nakamura S."/>
            <person name="Motooka D."/>
            <person name="Fukuoka S."/>
            <person name="Nishikawa H."/>
            <person name="Benno Y."/>
        </authorList>
    </citation>
    <scope>NUCLEOTIDE SEQUENCE</scope>
    <source>
        <strain evidence="12">MM59</strain>
    </source>
</reference>
<dbReference type="PIRSF" id="PIRSF005096">
    <property type="entry name" value="GALM"/>
    <property type="match status" value="1"/>
</dbReference>
<comment type="pathway">
    <text evidence="2 8">Carbohydrate metabolism; hexose metabolism.</text>
</comment>
<evidence type="ECO:0000256" key="7">
    <source>
        <dbReference type="ARBA" id="ARBA00023277"/>
    </source>
</evidence>
<keyword evidence="7 8" id="KW-0119">Carbohydrate metabolism</keyword>
<evidence type="ECO:0000256" key="3">
    <source>
        <dbReference type="ARBA" id="ARBA00006206"/>
    </source>
</evidence>
<evidence type="ECO:0000256" key="2">
    <source>
        <dbReference type="ARBA" id="ARBA00005028"/>
    </source>
</evidence>
<dbReference type="InterPro" id="IPR018052">
    <property type="entry name" value="Ald1_epimerase_CS"/>
</dbReference>
<evidence type="ECO:0000256" key="4">
    <source>
        <dbReference type="ARBA" id="ARBA00013185"/>
    </source>
</evidence>
<dbReference type="CDD" id="cd09019">
    <property type="entry name" value="galactose_mutarotase_like"/>
    <property type="match status" value="1"/>
</dbReference>
<sequence length="339" mass="37192">MMYRIIPFGHHHEQEVPLIVLFNEQLSVELLPFGAAVRALWVPDRTGEQVDVVLGYDDLVSYETLDACLGGTIGRCANRIGGACFRLSGKEFRLSANEGGNHLHGGLTGFHQKLWRYACSESGVTFFLESPDGEEGYPGTLRAEVAYSLEGGALVIDYQAVSDRDTLVNLTNHAYFNLAGHDGGPVSDHKLTLRADCYTPTGDGNIPTGEIAPVDSTPLDLRQGAVLGQRLDDPWLRASQGYDHNLVLSGEEGPAAVMYCPRTGIRMELETSLEGLQLYTAGFLSERQGKGGVLYGPRHAVCLETQHFPDAIHHPEFPSPVLQAGEVYRQRTVYRFSRC</sequence>
<organism evidence="12 13">
    <name type="scientific">Pusillibacter faecalis</name>
    <dbReference type="NCBI Taxonomy" id="2714358"/>
    <lineage>
        <taxon>Bacteria</taxon>
        <taxon>Bacillati</taxon>
        <taxon>Bacillota</taxon>
        <taxon>Clostridia</taxon>
        <taxon>Eubacteriales</taxon>
        <taxon>Oscillospiraceae</taxon>
        <taxon>Pusillibacter</taxon>
    </lineage>
</organism>
<dbReference type="NCBIfam" id="NF008277">
    <property type="entry name" value="PRK11055.1"/>
    <property type="match status" value="1"/>
</dbReference>
<feature type="active site" description="Proton acceptor" evidence="9">
    <location>
        <position position="304"/>
    </location>
</feature>
<keyword evidence="6 8" id="KW-0413">Isomerase</keyword>
<evidence type="ECO:0000256" key="5">
    <source>
        <dbReference type="ARBA" id="ARBA00014165"/>
    </source>
</evidence>
<evidence type="ECO:0000256" key="9">
    <source>
        <dbReference type="PIRSR" id="PIRSR005096-1"/>
    </source>
</evidence>
<evidence type="ECO:0000256" key="1">
    <source>
        <dbReference type="ARBA" id="ARBA00001614"/>
    </source>
</evidence>
<dbReference type="UniPathway" id="UPA00242"/>
<evidence type="ECO:0000256" key="8">
    <source>
        <dbReference type="PIRNR" id="PIRNR005096"/>
    </source>
</evidence>
<evidence type="ECO:0000313" key="13">
    <source>
        <dbReference type="Proteomes" id="UP000679848"/>
    </source>
</evidence>
<dbReference type="InterPro" id="IPR008183">
    <property type="entry name" value="Aldose_1/G6P_1-epimerase"/>
</dbReference>
<name>A0A810Q5J3_9FIRM</name>
<accession>A0A810Q5J3</accession>
<dbReference type="PROSITE" id="PS00545">
    <property type="entry name" value="ALDOSE_1_EPIMERASE"/>
    <property type="match status" value="1"/>
</dbReference>
<dbReference type="InterPro" id="IPR015443">
    <property type="entry name" value="Aldose_1-epimerase"/>
</dbReference>
<feature type="binding site" evidence="11">
    <location>
        <begin position="78"/>
        <end position="79"/>
    </location>
    <ligand>
        <name>beta-D-galactose</name>
        <dbReference type="ChEBI" id="CHEBI:27667"/>
    </ligand>
</feature>
<dbReference type="PANTHER" id="PTHR10091">
    <property type="entry name" value="ALDOSE-1-EPIMERASE"/>
    <property type="match status" value="1"/>
</dbReference>
<dbReference type="RefSeq" id="WP_213542777.1">
    <property type="nucleotide sequence ID" value="NZ_AP023420.1"/>
</dbReference>
<feature type="binding site" evidence="11">
    <location>
        <begin position="173"/>
        <end position="175"/>
    </location>
    <ligand>
        <name>beta-D-galactose</name>
        <dbReference type="ChEBI" id="CHEBI:27667"/>
    </ligand>
</feature>
<dbReference type="InterPro" id="IPR047215">
    <property type="entry name" value="Galactose_mutarotase-like"/>
</dbReference>
<dbReference type="EC" id="5.1.3.3" evidence="4 8"/>
<comment type="similarity">
    <text evidence="3 8">Belongs to the aldose epimerase family.</text>
</comment>
<comment type="catalytic activity">
    <reaction evidence="1 8">
        <text>alpha-D-glucose = beta-D-glucose</text>
        <dbReference type="Rhea" id="RHEA:10264"/>
        <dbReference type="ChEBI" id="CHEBI:15903"/>
        <dbReference type="ChEBI" id="CHEBI:17925"/>
        <dbReference type="EC" id="5.1.3.3"/>
    </reaction>
</comment>
<dbReference type="SUPFAM" id="SSF74650">
    <property type="entry name" value="Galactose mutarotase-like"/>
    <property type="match status" value="1"/>
</dbReference>
<dbReference type="InterPro" id="IPR014718">
    <property type="entry name" value="GH-type_carb-bd"/>
</dbReference>
<dbReference type="KEGG" id="pfaa:MM59RIKEN_08980"/>
<dbReference type="GO" id="GO:0033499">
    <property type="term" value="P:galactose catabolic process via UDP-galactose, Leloir pathway"/>
    <property type="evidence" value="ECO:0007669"/>
    <property type="project" value="TreeGrafter"/>
</dbReference>
<dbReference type="PANTHER" id="PTHR10091:SF0">
    <property type="entry name" value="GALACTOSE MUTAROTASE"/>
    <property type="match status" value="1"/>
</dbReference>
<keyword evidence="13" id="KW-1185">Reference proteome</keyword>
<dbReference type="InterPro" id="IPR011013">
    <property type="entry name" value="Gal_mutarotase_sf_dom"/>
</dbReference>
<dbReference type="AlphaFoldDB" id="A0A810Q5J3"/>
<dbReference type="EMBL" id="AP023420">
    <property type="protein sequence ID" value="BCK83579.1"/>
    <property type="molecule type" value="Genomic_DNA"/>
</dbReference>
<feature type="binding site" evidence="10">
    <location>
        <position position="243"/>
    </location>
    <ligand>
        <name>beta-D-galactose</name>
        <dbReference type="ChEBI" id="CHEBI:27667"/>
    </ligand>
</feature>
<gene>
    <name evidence="12" type="ORF">MM59RIKEN_08980</name>
</gene>
<dbReference type="GO" id="GO:0006006">
    <property type="term" value="P:glucose metabolic process"/>
    <property type="evidence" value="ECO:0007669"/>
    <property type="project" value="TreeGrafter"/>
</dbReference>
<dbReference type="GO" id="GO:0004034">
    <property type="term" value="F:aldose 1-epimerase activity"/>
    <property type="evidence" value="ECO:0007669"/>
    <property type="project" value="UniProtKB-EC"/>
</dbReference>
<evidence type="ECO:0000256" key="10">
    <source>
        <dbReference type="PIRSR" id="PIRSR005096-2"/>
    </source>
</evidence>
<protein>
    <recommendedName>
        <fullName evidence="5 8">Aldose 1-epimerase</fullName>
        <ecNumber evidence="4 8">5.1.3.3</ecNumber>
    </recommendedName>
</protein>
<evidence type="ECO:0000313" key="12">
    <source>
        <dbReference type="EMBL" id="BCK83579.1"/>
    </source>
</evidence>
<dbReference type="GO" id="GO:0030246">
    <property type="term" value="F:carbohydrate binding"/>
    <property type="evidence" value="ECO:0007669"/>
    <property type="project" value="InterPro"/>
</dbReference>
<dbReference type="Gene3D" id="2.70.98.10">
    <property type="match status" value="1"/>
</dbReference>
<proteinExistence type="inferred from homology"/>
<evidence type="ECO:0000256" key="6">
    <source>
        <dbReference type="ARBA" id="ARBA00023235"/>
    </source>
</evidence>
<dbReference type="Pfam" id="PF01263">
    <property type="entry name" value="Aldose_epim"/>
    <property type="match status" value="1"/>
</dbReference>
<dbReference type="Proteomes" id="UP000679848">
    <property type="component" value="Chromosome"/>
</dbReference>
<feature type="active site" description="Proton donor" evidence="9">
    <location>
        <position position="173"/>
    </location>
</feature>